<dbReference type="Proteomes" id="UP000198348">
    <property type="component" value="Unassembled WGS sequence"/>
</dbReference>
<proteinExistence type="predicted"/>
<dbReference type="AlphaFoldDB" id="A0A239AID4"/>
<reference evidence="1 2" key="1">
    <citation type="submission" date="2017-06" db="EMBL/GenBank/DDBJ databases">
        <authorList>
            <person name="Kim H.J."/>
            <person name="Triplett B.A."/>
        </authorList>
    </citation>
    <scope>NUCLEOTIDE SEQUENCE [LARGE SCALE GENOMIC DNA]</scope>
    <source>
        <strain evidence="1 2">DSM 45207</strain>
    </source>
</reference>
<evidence type="ECO:0008006" key="3">
    <source>
        <dbReference type="Google" id="ProtNLM"/>
    </source>
</evidence>
<keyword evidence="2" id="KW-1185">Reference proteome</keyword>
<organism evidence="1 2">
    <name type="scientific">Haloechinothrix alba</name>
    <dbReference type="NCBI Taxonomy" id="664784"/>
    <lineage>
        <taxon>Bacteria</taxon>
        <taxon>Bacillati</taxon>
        <taxon>Actinomycetota</taxon>
        <taxon>Actinomycetes</taxon>
        <taxon>Pseudonocardiales</taxon>
        <taxon>Pseudonocardiaceae</taxon>
        <taxon>Haloechinothrix</taxon>
    </lineage>
</organism>
<protein>
    <recommendedName>
        <fullName evidence="3">AP2-like DNA-binding integrase domain-containing protein</fullName>
    </recommendedName>
</protein>
<evidence type="ECO:0000313" key="2">
    <source>
        <dbReference type="Proteomes" id="UP000198348"/>
    </source>
</evidence>
<dbReference type="RefSeq" id="WP_176440081.1">
    <property type="nucleotide sequence ID" value="NZ_FZNW01000043.1"/>
</dbReference>
<dbReference type="EMBL" id="FZNW01000043">
    <property type="protein sequence ID" value="SNR95405.1"/>
    <property type="molecule type" value="Genomic_DNA"/>
</dbReference>
<name>A0A239AID4_9PSEU</name>
<accession>A0A239AID4</accession>
<evidence type="ECO:0000313" key="1">
    <source>
        <dbReference type="EMBL" id="SNR95405.1"/>
    </source>
</evidence>
<sequence>MGVDTEGRRRGRIEQRSNSLRVVVYAGHGPVTGKRSYLRQKIDGTDKAARKRAEKALNRLLTQVDSQRSASSSVTLGYALDEWLRVTELED</sequence>
<gene>
    <name evidence="1" type="ORF">SAMN06265360_1432</name>
</gene>